<dbReference type="Proteomes" id="UP000692954">
    <property type="component" value="Unassembled WGS sequence"/>
</dbReference>
<evidence type="ECO:0000313" key="1">
    <source>
        <dbReference type="EMBL" id="CAD8121993.1"/>
    </source>
</evidence>
<reference evidence="1" key="1">
    <citation type="submission" date="2021-01" db="EMBL/GenBank/DDBJ databases">
        <authorList>
            <consortium name="Genoscope - CEA"/>
            <person name="William W."/>
        </authorList>
    </citation>
    <scope>NUCLEOTIDE SEQUENCE</scope>
</reference>
<gene>
    <name evidence="1" type="ORF">PSON_ATCC_30995.1.T1350137</name>
</gene>
<evidence type="ECO:0000313" key="2">
    <source>
        <dbReference type="Proteomes" id="UP000692954"/>
    </source>
</evidence>
<name>A0A8S1R3R2_9CILI</name>
<comment type="caution">
    <text evidence="1">The sequence shown here is derived from an EMBL/GenBank/DDBJ whole genome shotgun (WGS) entry which is preliminary data.</text>
</comment>
<dbReference type="AlphaFoldDB" id="A0A8S1R3R2"/>
<sequence>MLYFYSLNLKLKSLTQLFRAYSQHQNFQYYVYAIYNFTKFLTLKVYQTIPIKCGPYLVDPKDIAYEVVGVKQVDDTMSKINL</sequence>
<organism evidence="1 2">
    <name type="scientific">Paramecium sonneborni</name>
    <dbReference type="NCBI Taxonomy" id="65129"/>
    <lineage>
        <taxon>Eukaryota</taxon>
        <taxon>Sar</taxon>
        <taxon>Alveolata</taxon>
        <taxon>Ciliophora</taxon>
        <taxon>Intramacronucleata</taxon>
        <taxon>Oligohymenophorea</taxon>
        <taxon>Peniculida</taxon>
        <taxon>Parameciidae</taxon>
        <taxon>Paramecium</taxon>
    </lineage>
</organism>
<keyword evidence="2" id="KW-1185">Reference proteome</keyword>
<proteinExistence type="predicted"/>
<accession>A0A8S1R3R2</accession>
<protein>
    <submittedName>
        <fullName evidence="1">Uncharacterized protein</fullName>
    </submittedName>
</protein>
<dbReference type="EMBL" id="CAJJDN010000135">
    <property type="protein sequence ID" value="CAD8121993.1"/>
    <property type="molecule type" value="Genomic_DNA"/>
</dbReference>